<dbReference type="InterPro" id="IPR035919">
    <property type="entry name" value="EAL_sf"/>
</dbReference>
<dbReference type="InterPro" id="IPR043128">
    <property type="entry name" value="Rev_trsase/Diguanyl_cyclase"/>
</dbReference>
<comment type="caution">
    <text evidence="5">The sequence shown here is derived from an EMBL/GenBank/DDBJ whole genome shotgun (WGS) entry which is preliminary data.</text>
</comment>
<dbReference type="InterPro" id="IPR029787">
    <property type="entry name" value="Nucleotide_cyclase"/>
</dbReference>
<dbReference type="InterPro" id="IPR001633">
    <property type="entry name" value="EAL_dom"/>
</dbReference>
<feature type="domain" description="GGDEF" evidence="4">
    <location>
        <begin position="178"/>
        <end position="312"/>
    </location>
</feature>
<dbReference type="InterPro" id="IPR011006">
    <property type="entry name" value="CheY-like_superfamily"/>
</dbReference>
<dbReference type="InterPro" id="IPR050706">
    <property type="entry name" value="Cyclic-di-GMP_PDE-like"/>
</dbReference>
<evidence type="ECO:0000259" key="2">
    <source>
        <dbReference type="PROSITE" id="PS50110"/>
    </source>
</evidence>
<organism evidence="5 6">
    <name type="scientific">Synechocystis salina LEGE 00031</name>
    <dbReference type="NCBI Taxonomy" id="1828736"/>
    <lineage>
        <taxon>Bacteria</taxon>
        <taxon>Bacillati</taxon>
        <taxon>Cyanobacteriota</taxon>
        <taxon>Cyanophyceae</taxon>
        <taxon>Synechococcales</taxon>
        <taxon>Merismopediaceae</taxon>
        <taxon>Synechocystis</taxon>
    </lineage>
</organism>
<name>A0ABR9VXM7_9SYNC</name>
<dbReference type="InterPro" id="IPR001789">
    <property type="entry name" value="Sig_transdc_resp-reg_receiver"/>
</dbReference>
<dbReference type="SMART" id="SM00052">
    <property type="entry name" value="EAL"/>
    <property type="match status" value="1"/>
</dbReference>
<dbReference type="Pfam" id="PF00563">
    <property type="entry name" value="EAL"/>
    <property type="match status" value="1"/>
</dbReference>
<sequence length="590" mass="66486">MDMTNIIILVIEDDESIRENIAEMLTDEGCTVLVAENGISGLKIAQENHPNLILCDIMMPQLDGYGVLTALREKPDTEIIPFIFLTARADRTDQRTGMKLGSDDYVTKPFSRADLLEAISTRLAKVNSQDQYIDSKVAWERKKLEEIYHYDPDSGLPNRFLLRQKFNETVASRHSLEELVGILSLQILQLRQVEIVLNPQERQELILELTRRLRSQLGEEDALFLMDHDRYLIIATIPKTRAEIQSFVELIHGVMVKPIQIGTFRTRLSMLMGISCFPEDDTCLEGLVEKADFAASRVSQEIAYEFYSSHQREQNLEQLVLEDELIQALEESWFRVFYQPKIDGNTGAIVGAEALVRCQHPQKGLLPPAKFIPIAEATGLIVPIGLQVLEQVCQDQKQWNNLGLSPLKIAVNLSPLQFRQANLDQTIANLLSTHGLMLLPNFLELEITESCLIANVPRACEILTSLANLGITLAIDDFGTGYSSLEYLQVLPVNVVKIDQCFVRGLDTNPKNASIVKSVIQLCHELNLQVVAEGVETVTEARFLQNLGCDQLQGYLFSRPVPESEFYQFCLDWTASEVPELSNLLPDFIV</sequence>
<gene>
    <name evidence="5" type="ORF">IQ217_14390</name>
</gene>
<dbReference type="Gene3D" id="3.40.50.2300">
    <property type="match status" value="1"/>
</dbReference>
<accession>A0ABR9VXM7</accession>
<feature type="domain" description="Response regulatory" evidence="2">
    <location>
        <begin position="7"/>
        <end position="123"/>
    </location>
</feature>
<dbReference type="Gene3D" id="3.30.70.270">
    <property type="match status" value="1"/>
</dbReference>
<dbReference type="CDD" id="cd01948">
    <property type="entry name" value="EAL"/>
    <property type="match status" value="1"/>
</dbReference>
<dbReference type="SMART" id="SM00267">
    <property type="entry name" value="GGDEF"/>
    <property type="match status" value="1"/>
</dbReference>
<dbReference type="PROSITE" id="PS50883">
    <property type="entry name" value="EAL"/>
    <property type="match status" value="1"/>
</dbReference>
<feature type="modified residue" description="4-aspartylphosphate" evidence="1">
    <location>
        <position position="56"/>
    </location>
</feature>
<dbReference type="PANTHER" id="PTHR33121">
    <property type="entry name" value="CYCLIC DI-GMP PHOSPHODIESTERASE PDEF"/>
    <property type="match status" value="1"/>
</dbReference>
<feature type="domain" description="EAL" evidence="3">
    <location>
        <begin position="318"/>
        <end position="574"/>
    </location>
</feature>
<evidence type="ECO:0000259" key="4">
    <source>
        <dbReference type="PROSITE" id="PS50887"/>
    </source>
</evidence>
<dbReference type="CDD" id="cd17574">
    <property type="entry name" value="REC_OmpR"/>
    <property type="match status" value="1"/>
</dbReference>
<dbReference type="Pfam" id="PF00072">
    <property type="entry name" value="Response_reg"/>
    <property type="match status" value="1"/>
</dbReference>
<dbReference type="SMART" id="SM00448">
    <property type="entry name" value="REC"/>
    <property type="match status" value="1"/>
</dbReference>
<dbReference type="Proteomes" id="UP000658720">
    <property type="component" value="Unassembled WGS sequence"/>
</dbReference>
<dbReference type="SUPFAM" id="SSF52172">
    <property type="entry name" value="CheY-like"/>
    <property type="match status" value="1"/>
</dbReference>
<dbReference type="PROSITE" id="PS50110">
    <property type="entry name" value="RESPONSE_REGULATORY"/>
    <property type="match status" value="1"/>
</dbReference>
<proteinExistence type="predicted"/>
<evidence type="ECO:0000259" key="3">
    <source>
        <dbReference type="PROSITE" id="PS50883"/>
    </source>
</evidence>
<reference evidence="5 6" key="1">
    <citation type="submission" date="2020-10" db="EMBL/GenBank/DDBJ databases">
        <authorList>
            <person name="Castelo-Branco R."/>
            <person name="Eusebio N."/>
            <person name="Adriana R."/>
            <person name="Vieira A."/>
            <person name="Brugerolle De Fraissinette N."/>
            <person name="Rezende De Castro R."/>
            <person name="Schneider M.P."/>
            <person name="Vasconcelos V."/>
            <person name="Leao P.N."/>
        </authorList>
    </citation>
    <scope>NUCLEOTIDE SEQUENCE [LARGE SCALE GENOMIC DNA]</scope>
    <source>
        <strain evidence="5 6">LEGE 00031</strain>
    </source>
</reference>
<dbReference type="Pfam" id="PF00990">
    <property type="entry name" value="GGDEF"/>
    <property type="match status" value="1"/>
</dbReference>
<dbReference type="SUPFAM" id="SSF55073">
    <property type="entry name" value="Nucleotide cyclase"/>
    <property type="match status" value="1"/>
</dbReference>
<dbReference type="SUPFAM" id="SSF141868">
    <property type="entry name" value="EAL domain-like"/>
    <property type="match status" value="1"/>
</dbReference>
<keyword evidence="1" id="KW-0597">Phosphoprotein</keyword>
<dbReference type="RefSeq" id="WP_194020475.1">
    <property type="nucleotide sequence ID" value="NZ_JADEVV010000046.1"/>
</dbReference>
<evidence type="ECO:0000313" key="5">
    <source>
        <dbReference type="EMBL" id="MBE9255006.1"/>
    </source>
</evidence>
<dbReference type="Gene3D" id="3.20.20.450">
    <property type="entry name" value="EAL domain"/>
    <property type="match status" value="1"/>
</dbReference>
<dbReference type="PANTHER" id="PTHR33121:SF71">
    <property type="entry name" value="OXYGEN SENSOR PROTEIN DOSP"/>
    <property type="match status" value="1"/>
</dbReference>
<dbReference type="EMBL" id="JADEVV010000046">
    <property type="protein sequence ID" value="MBE9255006.1"/>
    <property type="molecule type" value="Genomic_DNA"/>
</dbReference>
<keyword evidence="6" id="KW-1185">Reference proteome</keyword>
<protein>
    <submittedName>
        <fullName evidence="5">EAL domain-containing protein</fullName>
    </submittedName>
</protein>
<evidence type="ECO:0000313" key="6">
    <source>
        <dbReference type="Proteomes" id="UP000658720"/>
    </source>
</evidence>
<dbReference type="PROSITE" id="PS50887">
    <property type="entry name" value="GGDEF"/>
    <property type="match status" value="1"/>
</dbReference>
<evidence type="ECO:0000256" key="1">
    <source>
        <dbReference type="PROSITE-ProRule" id="PRU00169"/>
    </source>
</evidence>
<dbReference type="InterPro" id="IPR000160">
    <property type="entry name" value="GGDEF_dom"/>
</dbReference>